<feature type="transmembrane region" description="Helical" evidence="8">
    <location>
        <begin position="396"/>
        <end position="417"/>
    </location>
</feature>
<feature type="transmembrane region" description="Helical" evidence="8">
    <location>
        <begin position="18"/>
        <end position="36"/>
    </location>
</feature>
<proteinExistence type="inferred from homology"/>
<feature type="transmembrane region" description="Helical" evidence="8">
    <location>
        <begin position="109"/>
        <end position="127"/>
    </location>
</feature>
<dbReference type="GO" id="GO:0016020">
    <property type="term" value="C:membrane"/>
    <property type="evidence" value="ECO:0007669"/>
    <property type="project" value="UniProtKB-SubCell"/>
</dbReference>
<dbReference type="EMBL" id="JAQJAN010000023">
    <property type="protein sequence ID" value="KAJ5703495.1"/>
    <property type="molecule type" value="Genomic_DNA"/>
</dbReference>
<keyword evidence="6 8" id="KW-0472">Membrane</keyword>
<evidence type="ECO:0000259" key="9">
    <source>
        <dbReference type="PROSITE" id="PS50850"/>
    </source>
</evidence>
<dbReference type="InterPro" id="IPR036259">
    <property type="entry name" value="MFS_trans_sf"/>
</dbReference>
<evidence type="ECO:0000256" key="7">
    <source>
        <dbReference type="RuleBase" id="RU003346"/>
    </source>
</evidence>
<dbReference type="PANTHER" id="PTHR48022">
    <property type="entry name" value="PLASTIDIC GLUCOSE TRANSPORTER 4"/>
    <property type="match status" value="1"/>
</dbReference>
<dbReference type="Pfam" id="PF00083">
    <property type="entry name" value="Sugar_tr"/>
    <property type="match status" value="1"/>
</dbReference>
<comment type="caution">
    <text evidence="10">The sequence shown here is derived from an EMBL/GenBank/DDBJ whole genome shotgun (WGS) entry which is preliminary data.</text>
</comment>
<dbReference type="Gene3D" id="1.20.1250.20">
    <property type="entry name" value="MFS general substrate transporter like domains"/>
    <property type="match status" value="1"/>
</dbReference>
<feature type="transmembrane region" description="Helical" evidence="8">
    <location>
        <begin position="289"/>
        <end position="312"/>
    </location>
</feature>
<dbReference type="InterPro" id="IPR005828">
    <property type="entry name" value="MFS_sugar_transport-like"/>
</dbReference>
<dbReference type="InterPro" id="IPR003663">
    <property type="entry name" value="Sugar/inositol_transpt"/>
</dbReference>
<accession>A0AAD6HAL8</accession>
<dbReference type="InterPro" id="IPR020846">
    <property type="entry name" value="MFS_dom"/>
</dbReference>
<evidence type="ECO:0000313" key="11">
    <source>
        <dbReference type="Proteomes" id="UP001215712"/>
    </source>
</evidence>
<evidence type="ECO:0000256" key="8">
    <source>
        <dbReference type="SAM" id="Phobius"/>
    </source>
</evidence>
<evidence type="ECO:0000256" key="6">
    <source>
        <dbReference type="ARBA" id="ARBA00023136"/>
    </source>
</evidence>
<name>A0AAD6HAL8_9EURO</name>
<comment type="similarity">
    <text evidence="2 7">Belongs to the major facilitator superfamily. Sugar transporter (TC 2.A.1.1) family.</text>
</comment>
<feature type="transmembrane region" description="Helical" evidence="8">
    <location>
        <begin position="327"/>
        <end position="349"/>
    </location>
</feature>
<dbReference type="GO" id="GO:0005351">
    <property type="term" value="F:carbohydrate:proton symporter activity"/>
    <property type="evidence" value="ECO:0007669"/>
    <property type="project" value="TreeGrafter"/>
</dbReference>
<evidence type="ECO:0000256" key="4">
    <source>
        <dbReference type="ARBA" id="ARBA00022692"/>
    </source>
</evidence>
<evidence type="ECO:0000256" key="2">
    <source>
        <dbReference type="ARBA" id="ARBA00010992"/>
    </source>
</evidence>
<keyword evidence="4 8" id="KW-0812">Transmembrane</keyword>
<keyword evidence="5 8" id="KW-1133">Transmembrane helix</keyword>
<dbReference type="Proteomes" id="UP001215712">
    <property type="component" value="Unassembled WGS sequence"/>
</dbReference>
<comment type="subcellular location">
    <subcellularLocation>
        <location evidence="1">Membrane</location>
        <topology evidence="1">Multi-pass membrane protein</topology>
    </subcellularLocation>
</comment>
<dbReference type="PROSITE" id="PS00217">
    <property type="entry name" value="SUGAR_TRANSPORT_2"/>
    <property type="match status" value="1"/>
</dbReference>
<dbReference type="InterPro" id="IPR050360">
    <property type="entry name" value="MFS_Sugar_Transporters"/>
</dbReference>
<feature type="transmembrane region" description="Helical" evidence="8">
    <location>
        <begin position="458"/>
        <end position="478"/>
    </location>
</feature>
<feature type="transmembrane region" description="Helical" evidence="8">
    <location>
        <begin position="356"/>
        <end position="376"/>
    </location>
</feature>
<evidence type="ECO:0000313" key="10">
    <source>
        <dbReference type="EMBL" id="KAJ5703495.1"/>
    </source>
</evidence>
<sequence length="534" mass="59150">MGLFTIPELNTRLGTWRAYHLAAIVLSVLVPDAPIFQVDYMSRISSFLSGYDSGIAGGILTFSSFETDFRYSSGHESKVSSLTVGLEQMGSFVAAACVYPITNRFGRKWTIIGSTGLFCIGVIIEVINTHSLAAWYVGRVIAGLGMGGQSVVIPMYSAEMTPKEIRGRCGSFYQWMYAWGVFLAYWVDYGVEQSNSIAGTTREWQIPVGLQLVSGGALFILTFTLPESIRWLLSKGRTEEAWKSITWIRGGDNVKTQEEFAETQLGLQAERSESEGFTFREILEPANRLRFFVGPMLFIFQNATGSSALAVFAPEYFKLVAGGDSDMLLTALFGAMKVIACSFFIFFLSERLTRRSALTGGSIFMGICMLITSVVVDKTHTTENGEATAAGRATVAMLYLNIMVYNCSWGPMPWAYVPEIFPTRSRAMGLAVSMLAHWATSFCFSFASPYMIDNLGANTFFIFMGFDFLAAVFCWFFVKETRGKNLEKAAGTEWEVAERSSDDDEKGAVLGPNGRKVQLVSVHENFHTNLHHRD</sequence>
<keyword evidence="11" id="KW-1185">Reference proteome</keyword>
<gene>
    <name evidence="10" type="ORF">N7493_011884</name>
</gene>
<dbReference type="AlphaFoldDB" id="A0AAD6HAL8"/>
<dbReference type="PANTHER" id="PTHR48022:SF25">
    <property type="entry name" value="QUINATE TRANSPORTER, PUTATIVE (AFU_ORTHOLOGUE AFUA_5G12950)-RELATED"/>
    <property type="match status" value="1"/>
</dbReference>
<feature type="transmembrane region" description="Helical" evidence="8">
    <location>
        <begin position="133"/>
        <end position="157"/>
    </location>
</feature>
<dbReference type="SUPFAM" id="SSF103473">
    <property type="entry name" value="MFS general substrate transporter"/>
    <property type="match status" value="1"/>
</dbReference>
<reference evidence="10" key="2">
    <citation type="submission" date="2023-01" db="EMBL/GenBank/DDBJ databases">
        <authorList>
            <person name="Petersen C."/>
        </authorList>
    </citation>
    <scope>NUCLEOTIDE SEQUENCE</scope>
    <source>
        <strain evidence="10">IBT 17514</strain>
    </source>
</reference>
<dbReference type="PRINTS" id="PR00171">
    <property type="entry name" value="SUGRTRNSPORT"/>
</dbReference>
<feature type="transmembrane region" description="Helical" evidence="8">
    <location>
        <begin position="429"/>
        <end position="452"/>
    </location>
</feature>
<feature type="domain" description="Major facilitator superfamily (MFS) profile" evidence="9">
    <location>
        <begin position="38"/>
        <end position="482"/>
    </location>
</feature>
<evidence type="ECO:0000256" key="1">
    <source>
        <dbReference type="ARBA" id="ARBA00004141"/>
    </source>
</evidence>
<dbReference type="NCBIfam" id="TIGR00879">
    <property type="entry name" value="SP"/>
    <property type="match status" value="1"/>
</dbReference>
<keyword evidence="3 7" id="KW-0813">Transport</keyword>
<feature type="transmembrane region" description="Helical" evidence="8">
    <location>
        <begin position="169"/>
        <end position="186"/>
    </location>
</feature>
<dbReference type="InterPro" id="IPR005829">
    <property type="entry name" value="Sugar_transporter_CS"/>
</dbReference>
<reference evidence="10" key="1">
    <citation type="journal article" date="2023" name="IMA Fungus">
        <title>Comparative genomic study of the Penicillium genus elucidates a diverse pangenome and 15 lateral gene transfer events.</title>
        <authorList>
            <person name="Petersen C."/>
            <person name="Sorensen T."/>
            <person name="Nielsen M.R."/>
            <person name="Sondergaard T.E."/>
            <person name="Sorensen J.L."/>
            <person name="Fitzpatrick D.A."/>
            <person name="Frisvad J.C."/>
            <person name="Nielsen K.L."/>
        </authorList>
    </citation>
    <scope>NUCLEOTIDE SEQUENCE</scope>
    <source>
        <strain evidence="10">IBT 17514</strain>
    </source>
</reference>
<dbReference type="PROSITE" id="PS50850">
    <property type="entry name" value="MFS"/>
    <property type="match status" value="1"/>
</dbReference>
<evidence type="ECO:0000256" key="3">
    <source>
        <dbReference type="ARBA" id="ARBA00022448"/>
    </source>
</evidence>
<protein>
    <recommendedName>
        <fullName evidence="9">Major facilitator superfamily (MFS) profile domain-containing protein</fullName>
    </recommendedName>
</protein>
<evidence type="ECO:0000256" key="5">
    <source>
        <dbReference type="ARBA" id="ARBA00022989"/>
    </source>
</evidence>
<organism evidence="10 11">
    <name type="scientific">Penicillium malachiteum</name>
    <dbReference type="NCBI Taxonomy" id="1324776"/>
    <lineage>
        <taxon>Eukaryota</taxon>
        <taxon>Fungi</taxon>
        <taxon>Dikarya</taxon>
        <taxon>Ascomycota</taxon>
        <taxon>Pezizomycotina</taxon>
        <taxon>Eurotiomycetes</taxon>
        <taxon>Eurotiomycetidae</taxon>
        <taxon>Eurotiales</taxon>
        <taxon>Aspergillaceae</taxon>
        <taxon>Penicillium</taxon>
    </lineage>
</organism>